<dbReference type="EMBL" id="JAGYPE010000001">
    <property type="protein sequence ID" value="MBS4180613.1"/>
    <property type="molecule type" value="Genomic_DNA"/>
</dbReference>
<dbReference type="PRINTS" id="PR01438">
    <property type="entry name" value="UNVRSLSTRESS"/>
</dbReference>
<dbReference type="Pfam" id="PF00582">
    <property type="entry name" value="Usp"/>
    <property type="match status" value="1"/>
</dbReference>
<dbReference type="Gene3D" id="3.40.50.620">
    <property type="entry name" value="HUPs"/>
    <property type="match status" value="1"/>
</dbReference>
<dbReference type="InterPro" id="IPR014729">
    <property type="entry name" value="Rossmann-like_a/b/a_fold"/>
</dbReference>
<organism evidence="3">
    <name type="scientific">Neobacillus citreus</name>
    <dbReference type="NCBI Taxonomy" id="2833578"/>
    <lineage>
        <taxon>Bacteria</taxon>
        <taxon>Bacillati</taxon>
        <taxon>Bacillota</taxon>
        <taxon>Bacilli</taxon>
        <taxon>Bacillales</taxon>
        <taxon>Bacillaceae</taxon>
        <taxon>Neobacillus</taxon>
    </lineage>
</organism>
<comment type="caution">
    <text evidence="3">The sequence shown here is derived from an EMBL/GenBank/DDBJ whole genome shotgun (WGS) entry which is preliminary data.</text>
</comment>
<evidence type="ECO:0000259" key="2">
    <source>
        <dbReference type="Pfam" id="PF00582"/>
    </source>
</evidence>
<dbReference type="CDD" id="cd00293">
    <property type="entry name" value="USP-like"/>
    <property type="match status" value="1"/>
</dbReference>
<evidence type="ECO:0000256" key="1">
    <source>
        <dbReference type="ARBA" id="ARBA00008791"/>
    </source>
</evidence>
<dbReference type="PANTHER" id="PTHR46268">
    <property type="entry name" value="STRESS RESPONSE PROTEIN NHAX"/>
    <property type="match status" value="1"/>
</dbReference>
<sequence length="145" mass="16544">MLTDYSRIAVPYDHSELSKKALKMAMNLVKQDEKIELYVVMVIQPEIQLAYHYAVPIQDRREEQLKAIEPIREEINQELLKLPNKTRTFVLEGDPAGTIIDFVRKNDADFIVMGSRGLSGLKELFLGSVSHYVVQKATCPVLIVK</sequence>
<dbReference type="InterPro" id="IPR006016">
    <property type="entry name" value="UspA"/>
</dbReference>
<protein>
    <submittedName>
        <fullName evidence="3">Universal stress protein</fullName>
    </submittedName>
</protein>
<evidence type="ECO:0000313" key="4">
    <source>
        <dbReference type="EMBL" id="MCH6264200.1"/>
    </source>
</evidence>
<keyword evidence="5" id="KW-1185">Reference proteome</keyword>
<feature type="domain" description="UspA" evidence="2">
    <location>
        <begin position="5"/>
        <end position="145"/>
    </location>
</feature>
<proteinExistence type="inferred from homology"/>
<dbReference type="InterPro" id="IPR006015">
    <property type="entry name" value="Universal_stress_UspA"/>
</dbReference>
<dbReference type="SUPFAM" id="SSF52402">
    <property type="entry name" value="Adenine nucleotide alpha hydrolases-like"/>
    <property type="match status" value="1"/>
</dbReference>
<dbReference type="AlphaFoldDB" id="A0A942SVK8"/>
<reference evidence="3" key="1">
    <citation type="submission" date="2021-05" db="EMBL/GenBank/DDBJ databases">
        <title>Novel Bacillus species.</title>
        <authorList>
            <person name="Liu G."/>
        </authorList>
    </citation>
    <scope>NUCLEOTIDE SEQUENCE</scope>
    <source>
        <strain evidence="3 5">FJAT-50051</strain>
    </source>
</reference>
<dbReference type="PANTHER" id="PTHR46268:SF6">
    <property type="entry name" value="UNIVERSAL STRESS PROTEIN UP12"/>
    <property type="match status" value="1"/>
</dbReference>
<dbReference type="EMBL" id="JAGYPE020000001">
    <property type="protein sequence ID" value="MCH6264200.1"/>
    <property type="molecule type" value="Genomic_DNA"/>
</dbReference>
<dbReference type="Proteomes" id="UP000677265">
    <property type="component" value="Unassembled WGS sequence"/>
</dbReference>
<comment type="similarity">
    <text evidence="1">Belongs to the universal stress protein A family.</text>
</comment>
<name>A0A942SVK8_9BACI</name>
<evidence type="ECO:0000313" key="3">
    <source>
        <dbReference type="EMBL" id="MBS4180613.1"/>
    </source>
</evidence>
<accession>A0A942SVK8</accession>
<dbReference type="RefSeq" id="WP_213140577.1">
    <property type="nucleotide sequence ID" value="NZ_JAGYPE020000001.1"/>
</dbReference>
<gene>
    <name evidence="4" type="ORF">KHB02_001495</name>
    <name evidence="3" type="ORF">KHB02_04300</name>
</gene>
<evidence type="ECO:0000313" key="5">
    <source>
        <dbReference type="Proteomes" id="UP000677265"/>
    </source>
</evidence>